<evidence type="ECO:0000256" key="1">
    <source>
        <dbReference type="SAM" id="Phobius"/>
    </source>
</evidence>
<accession>B3R0L1</accession>
<evidence type="ECO:0000313" key="2">
    <source>
        <dbReference type="EMBL" id="CAP18375.1"/>
    </source>
</evidence>
<feature type="transmembrane region" description="Helical" evidence="1">
    <location>
        <begin position="6"/>
        <end position="27"/>
    </location>
</feature>
<dbReference type="KEGG" id="pml:ATP_00188"/>
<sequence length="135" mass="16395">MFKFKIIYIGFFNFLGILFIINNNFIIAMEHHNHDFNYILLSNHLREINDKTYYLANKKQQLFMLSVNTNQNLYPQNLSLLNEKYYRVVRMIKNLEEQRELIYKTINNNQNIITFRNTLNNIPTSILLQQHLEIH</sequence>
<organism evidence="3">
    <name type="scientific">Phytoplasma mali (strain AT)</name>
    <dbReference type="NCBI Taxonomy" id="482235"/>
    <lineage>
        <taxon>Bacteria</taxon>
        <taxon>Bacillati</taxon>
        <taxon>Mycoplasmatota</taxon>
        <taxon>Mollicutes</taxon>
        <taxon>Acholeplasmatales</taxon>
        <taxon>Acholeplasmataceae</taxon>
        <taxon>Candidatus Phytoplasma</taxon>
        <taxon>16SrX (Apple proliferation group)</taxon>
    </lineage>
</organism>
<reference evidence="2 3" key="1">
    <citation type="journal article" date="2008" name="BMC Genomics">
        <title>The linear chromosome of the plant-pathogenic mycoplasma 'Candidatus Phytoplasma mali'.</title>
        <authorList>
            <person name="Kube M."/>
            <person name="Schneider B."/>
            <person name="Kuhl H."/>
            <person name="Dandekar T."/>
            <person name="Heitmann K."/>
            <person name="Migdoll A.M."/>
            <person name="Reinhardt R."/>
            <person name="Seemueller E."/>
        </authorList>
    </citation>
    <scope>NUCLEOTIDE SEQUENCE [LARGE SCALE GENOMIC DNA]</scope>
    <source>
        <strain evidence="2 3">AT</strain>
    </source>
</reference>
<name>B3R0L1_PHYMT</name>
<dbReference type="AlphaFoldDB" id="B3R0L1"/>
<keyword evidence="1" id="KW-1133">Transmembrane helix</keyword>
<keyword evidence="3" id="KW-1185">Reference proteome</keyword>
<dbReference type="EMBL" id="CU469464">
    <property type="protein sequence ID" value="CAP18375.1"/>
    <property type="molecule type" value="Genomic_DNA"/>
</dbReference>
<keyword evidence="1" id="KW-0472">Membrane</keyword>
<gene>
    <name evidence="2" type="ordered locus">ATP_00188</name>
</gene>
<protein>
    <recommendedName>
        <fullName evidence="4">Sequence-variable mosaic (SVM) signal sequence domain-containing protein</fullName>
    </recommendedName>
</protein>
<evidence type="ECO:0000313" key="3">
    <source>
        <dbReference type="Proteomes" id="UP000002020"/>
    </source>
</evidence>
<evidence type="ECO:0008006" key="4">
    <source>
        <dbReference type="Google" id="ProtNLM"/>
    </source>
</evidence>
<dbReference type="HOGENOM" id="CLU_1881440_0_0_14"/>
<dbReference type="Proteomes" id="UP000002020">
    <property type="component" value="Chromosome"/>
</dbReference>
<keyword evidence="1" id="KW-0812">Transmembrane</keyword>
<proteinExistence type="predicted"/>